<dbReference type="PANTHER" id="PTHR47822">
    <property type="entry name" value="CARBOHYDRATE BINDING DOMAIN CONTAINING PROTEIN"/>
    <property type="match status" value="1"/>
</dbReference>
<evidence type="ECO:0000256" key="1">
    <source>
        <dbReference type="ARBA" id="ARBA00022737"/>
    </source>
</evidence>
<dbReference type="Proteomes" id="UP001295444">
    <property type="component" value="Chromosome 02"/>
</dbReference>
<keyword evidence="2" id="KW-0853">WD repeat</keyword>
<dbReference type="InterPro" id="IPR001680">
    <property type="entry name" value="WD40_rpt"/>
</dbReference>
<reference evidence="4" key="1">
    <citation type="submission" date="2022-03" db="EMBL/GenBank/DDBJ databases">
        <authorList>
            <person name="Alioto T."/>
            <person name="Alioto T."/>
            <person name="Gomez Garrido J."/>
        </authorList>
    </citation>
    <scope>NUCLEOTIDE SEQUENCE</scope>
</reference>
<dbReference type="Pfam" id="PF00400">
    <property type="entry name" value="WD40"/>
    <property type="match status" value="2"/>
</dbReference>
<keyword evidence="1" id="KW-0677">Repeat</keyword>
<dbReference type="InterPro" id="IPR036322">
    <property type="entry name" value="WD40_repeat_dom_sf"/>
</dbReference>
<organism evidence="4 5">
    <name type="scientific">Pelobates cultripes</name>
    <name type="common">Western spadefoot toad</name>
    <dbReference type="NCBI Taxonomy" id="61616"/>
    <lineage>
        <taxon>Eukaryota</taxon>
        <taxon>Metazoa</taxon>
        <taxon>Chordata</taxon>
        <taxon>Craniata</taxon>
        <taxon>Vertebrata</taxon>
        <taxon>Euteleostomi</taxon>
        <taxon>Amphibia</taxon>
        <taxon>Batrachia</taxon>
        <taxon>Anura</taxon>
        <taxon>Pelobatoidea</taxon>
        <taxon>Pelobatidae</taxon>
        <taxon>Pelobates</taxon>
    </lineage>
</organism>
<dbReference type="PANTHER" id="PTHR47822:SF3">
    <property type="entry name" value="ANAPHASE-PROMOTING COMPLEX SUBUNIT 4-LIKE WD40 DOMAIN-CONTAINING PROTEIN"/>
    <property type="match status" value="1"/>
</dbReference>
<dbReference type="SUPFAM" id="SSF50978">
    <property type="entry name" value="WD40 repeat-like"/>
    <property type="match status" value="1"/>
</dbReference>
<dbReference type="InterPro" id="IPR024977">
    <property type="entry name" value="Apc4-like_WD40_dom"/>
</dbReference>
<dbReference type="EMBL" id="OW240913">
    <property type="protein sequence ID" value="CAH2245485.1"/>
    <property type="molecule type" value="Genomic_DNA"/>
</dbReference>
<evidence type="ECO:0000256" key="2">
    <source>
        <dbReference type="PROSITE-ProRule" id="PRU00221"/>
    </source>
</evidence>
<dbReference type="PROSITE" id="PS50294">
    <property type="entry name" value="WD_REPEATS_REGION"/>
    <property type="match status" value="1"/>
</dbReference>
<dbReference type="SMART" id="SM00320">
    <property type="entry name" value="WD40"/>
    <property type="match status" value="5"/>
</dbReference>
<sequence length="349" mass="38530">MSRRRLEEAILKSRELGSSDGEESEKYSELFVRHRVQLAKDPHSIYSLCFSPSGKQLSVGFGNGAIQILNVEDGQVDKTLYSGSRKRLPITALQYHPRSENLLVAAGADGLVSIYDIKSEINVFSITELENEINALDFCMDGSVYATAGKDKKVRLYDSHTNEVLNIFEAPEYFYGDDVPFTSGHTRRIFALKFHPSENHIFLTGGWDDSIKVWDKRMAKEARRVIDGPHICGPGIDIKDNKIITASWVSRNALQLWDFRTGNHLHDLPFPTTTMQGEFLYAAKFCTDSIVLAGGSGTCTACAINLNTQEILGDISLLNKPVQTVDAACGDRLVAVAGVAGNLHIAELC</sequence>
<proteinExistence type="predicted"/>
<dbReference type="Pfam" id="PF12894">
    <property type="entry name" value="ANAPC4_WD40"/>
    <property type="match status" value="1"/>
</dbReference>
<evidence type="ECO:0000313" key="4">
    <source>
        <dbReference type="EMBL" id="CAH2245485.1"/>
    </source>
</evidence>
<keyword evidence="4" id="KW-0131">Cell cycle</keyword>
<accession>A0AAD1R8X7</accession>
<dbReference type="GO" id="GO:0051301">
    <property type="term" value="P:cell division"/>
    <property type="evidence" value="ECO:0007669"/>
    <property type="project" value="UniProtKB-KW"/>
</dbReference>
<keyword evidence="4" id="KW-0132">Cell division</keyword>
<gene>
    <name evidence="4" type="ORF">PECUL_23A013944</name>
</gene>
<feature type="domain" description="Anaphase-promoting complex subunit 4-like WD40" evidence="3">
    <location>
        <begin position="40"/>
        <end position="94"/>
    </location>
</feature>
<evidence type="ECO:0000259" key="3">
    <source>
        <dbReference type="Pfam" id="PF12894"/>
    </source>
</evidence>
<keyword evidence="5" id="KW-1185">Reference proteome</keyword>
<feature type="repeat" description="WD" evidence="2">
    <location>
        <begin position="126"/>
        <end position="167"/>
    </location>
</feature>
<dbReference type="PROSITE" id="PS50082">
    <property type="entry name" value="WD_REPEATS_2"/>
    <property type="match status" value="2"/>
</dbReference>
<name>A0AAD1R8X7_PELCU</name>
<feature type="repeat" description="WD" evidence="2">
    <location>
        <begin position="182"/>
        <end position="224"/>
    </location>
</feature>
<dbReference type="Gene3D" id="2.130.10.10">
    <property type="entry name" value="YVTN repeat-like/Quinoprotein amine dehydrogenase"/>
    <property type="match status" value="2"/>
</dbReference>
<evidence type="ECO:0000313" key="5">
    <source>
        <dbReference type="Proteomes" id="UP001295444"/>
    </source>
</evidence>
<dbReference type="AlphaFoldDB" id="A0AAD1R8X7"/>
<protein>
    <submittedName>
        <fullName evidence="4">Cell division cycle, cofactor of APC complex-like isoform X1</fullName>
    </submittedName>
</protein>
<dbReference type="InterPro" id="IPR015943">
    <property type="entry name" value="WD40/YVTN_repeat-like_dom_sf"/>
</dbReference>